<protein>
    <submittedName>
        <fullName evidence="1">Uncharacterized protein</fullName>
    </submittedName>
</protein>
<evidence type="ECO:0000313" key="1">
    <source>
        <dbReference type="EMBL" id="PWN49528.1"/>
    </source>
</evidence>
<dbReference type="EMBL" id="KZ820037">
    <property type="protein sequence ID" value="PWN49528.1"/>
    <property type="molecule type" value="Genomic_DNA"/>
</dbReference>
<reference evidence="1 2" key="1">
    <citation type="journal article" date="2018" name="Mol. Biol. Evol.">
        <title>Broad Genomic Sampling Reveals a Smut Pathogenic Ancestry of the Fungal Clade Ustilaginomycotina.</title>
        <authorList>
            <person name="Kijpornyongpan T."/>
            <person name="Mondo S.J."/>
            <person name="Barry K."/>
            <person name="Sandor L."/>
            <person name="Lee J."/>
            <person name="Lipzen A."/>
            <person name="Pangilinan J."/>
            <person name="LaButti K."/>
            <person name="Hainaut M."/>
            <person name="Henrissat B."/>
            <person name="Grigoriev I.V."/>
            <person name="Spatafora J.W."/>
            <person name="Aime M.C."/>
        </authorList>
    </citation>
    <scope>NUCLEOTIDE SEQUENCE [LARGE SCALE GENOMIC DNA]</scope>
    <source>
        <strain evidence="1 2">SA 807</strain>
    </source>
</reference>
<evidence type="ECO:0000313" key="2">
    <source>
        <dbReference type="Proteomes" id="UP000245626"/>
    </source>
</evidence>
<accession>A0ACD0NUP0</accession>
<dbReference type="Proteomes" id="UP000245626">
    <property type="component" value="Unassembled WGS sequence"/>
</dbReference>
<sequence>MPPKRYFEQAAQDDDKDDQLPAPSKSSSSHSQSTLFVSRLPYSATSTDLSTLFSDVGPLKRAFIVTDPTTKTSKGVGYVAFALPQDAAKALEKLQGMSLDGGKRKMQIQWADEKAPLKERKALANSRLADAPKLQQVTSSNPPPPNKRQRVQASGHDQQEPREKSLAQVVEKDADAVRTVILSGLSASTSNVDSKSIYKRARKIGDVENVIYPHQRSPNPSDVAHVIFRTPNHAATAVEKLHAHTFKGVQISAILKKRADGAAKLAQHMRPETAAKRERMRSQVEKLSGKGSMPYLPPDIDRSSRLIIRNLPFDIAEADLRALFLPFGPIYSIDIPQKPKEAGPEQVTEQRESESDSLEAKSEDQIEAEEGVSSSESESEAESGSEAESEQITEEGSEDEADDQEQVASEEAEDAEIQGSTGSGTSHSGHNSTTAHSREEDVGGGDKNLSADDEGKGSDRAGQSKEGKGAGALGRGFAFVWHVSKSDAARALAGINGKAVRHGAAEHAAYKAAKGKKGRELAKAALDKVRQNALPERIVAVDWALSKKDWEQKADQSDAETDADMEDDASETEDDSQNGTDKEDEDDSEVDEKPKLPQPEEGTTLFIRNLPYQATEEELRDVFRHFGPLRYAKVTMDRSTGRSKGTGFVCFWQVASADAALRQAKLIEREAGVAGSSVKNAGGNPFSMPSVLTADPSAPLTASLNLHGRVLSVVPAVARDEASKLEESGKKQREKGDKRNTWLMREGVPFPNSQLSASLSQVECDKRLHSFTARRSQLASNPSLYISKTRLAIRQLPLFVTDRMLKRLALHAIRSFKAEVKLGKREDLTSDEKLDATISPAVENAKRKRGERPTSVVQSKIVRQNDRVDPLTGAGRSRGYGFLEMRTFADALRVIRWANANNAVAKLFTEWWSDDLKTMADRLKRTSSKPSEEITAEEKNENLARLRRIEKRIEELKSGGKVEKTERGGLIMIEFSIENATTTKKRNDRMTAQREGATRRKERAENPEVEQAAKEVARDLQRFDGSDTRETGEKHSNWNQKTKKASVSEQVSRARGARQIEKEKDLAKIGGTLHKGSIIGRKRKQRKQRSG</sequence>
<keyword evidence="2" id="KW-1185">Reference proteome</keyword>
<gene>
    <name evidence="1" type="ORF">IE53DRAFT_388239</name>
</gene>
<name>A0ACD0NUP0_9BASI</name>
<organism evidence="1 2">
    <name type="scientific">Violaceomyces palustris</name>
    <dbReference type="NCBI Taxonomy" id="1673888"/>
    <lineage>
        <taxon>Eukaryota</taxon>
        <taxon>Fungi</taxon>
        <taxon>Dikarya</taxon>
        <taxon>Basidiomycota</taxon>
        <taxon>Ustilaginomycotina</taxon>
        <taxon>Ustilaginomycetes</taxon>
        <taxon>Violaceomycetales</taxon>
        <taxon>Violaceomycetaceae</taxon>
        <taxon>Violaceomyces</taxon>
    </lineage>
</organism>
<proteinExistence type="predicted"/>